<name>A0A381Y667_9ZZZZ</name>
<sequence>MKIYNSRLDAVLDIIKISQLNAKEFEEVTGLTRSRLYSWRSGKVKISIQAQRKRLQGN</sequence>
<dbReference type="EMBL" id="UINC01017382">
    <property type="protein sequence ID" value="SVA71983.1"/>
    <property type="molecule type" value="Genomic_DNA"/>
</dbReference>
<reference evidence="1" key="1">
    <citation type="submission" date="2018-05" db="EMBL/GenBank/DDBJ databases">
        <authorList>
            <person name="Lanie J.A."/>
            <person name="Ng W.-L."/>
            <person name="Kazmierczak K.M."/>
            <person name="Andrzejewski T.M."/>
            <person name="Davidsen T.M."/>
            <person name="Wayne K.J."/>
            <person name="Tettelin H."/>
            <person name="Glass J.I."/>
            <person name="Rusch D."/>
            <person name="Podicherti R."/>
            <person name="Tsui H.-C.T."/>
            <person name="Winkler M.E."/>
        </authorList>
    </citation>
    <scope>NUCLEOTIDE SEQUENCE</scope>
</reference>
<accession>A0A381Y667</accession>
<organism evidence="1">
    <name type="scientific">marine metagenome</name>
    <dbReference type="NCBI Taxonomy" id="408172"/>
    <lineage>
        <taxon>unclassified sequences</taxon>
        <taxon>metagenomes</taxon>
        <taxon>ecological metagenomes</taxon>
    </lineage>
</organism>
<gene>
    <name evidence="1" type="ORF">METZ01_LOCUS124837</name>
</gene>
<proteinExistence type="predicted"/>
<evidence type="ECO:0000313" key="1">
    <source>
        <dbReference type="EMBL" id="SVA71983.1"/>
    </source>
</evidence>
<protein>
    <submittedName>
        <fullName evidence="1">Uncharacterized protein</fullName>
    </submittedName>
</protein>
<dbReference type="AlphaFoldDB" id="A0A381Y667"/>